<comment type="cofactor">
    <cofactor evidence="2 9">
        <name>Mg(2+)</name>
        <dbReference type="ChEBI" id="CHEBI:18420"/>
    </cofactor>
</comment>
<dbReference type="CDD" id="cd00739">
    <property type="entry name" value="DHPS"/>
    <property type="match status" value="1"/>
</dbReference>
<dbReference type="PROSITE" id="PS00792">
    <property type="entry name" value="DHPS_1"/>
    <property type="match status" value="1"/>
</dbReference>
<evidence type="ECO:0000313" key="12">
    <source>
        <dbReference type="Proteomes" id="UP001500631"/>
    </source>
</evidence>
<keyword evidence="8 9" id="KW-0289">Folate biosynthesis</keyword>
<dbReference type="PANTHER" id="PTHR20941:SF1">
    <property type="entry name" value="FOLIC ACID SYNTHESIS PROTEIN FOL1"/>
    <property type="match status" value="1"/>
</dbReference>
<dbReference type="PROSITE" id="PS00793">
    <property type="entry name" value="DHPS_2"/>
    <property type="match status" value="1"/>
</dbReference>
<dbReference type="InterPro" id="IPR000489">
    <property type="entry name" value="Pterin-binding_dom"/>
</dbReference>
<dbReference type="InterPro" id="IPR045031">
    <property type="entry name" value="DHP_synth-like"/>
</dbReference>
<keyword evidence="7 9" id="KW-0460">Magnesium</keyword>
<protein>
    <recommendedName>
        <fullName evidence="4 9">Dihydropteroate synthase</fullName>
        <shortName evidence="9">DHPS</shortName>
        <ecNumber evidence="4 9">2.5.1.15</ecNumber>
    </recommendedName>
    <alternativeName>
        <fullName evidence="9">Dihydropteroate pyrophosphorylase</fullName>
    </alternativeName>
</protein>
<gene>
    <name evidence="11" type="primary">folP</name>
    <name evidence="11" type="ORF">GCM10023338_05270</name>
</gene>
<dbReference type="InterPro" id="IPR006390">
    <property type="entry name" value="DHP_synth_dom"/>
</dbReference>
<comment type="pathway">
    <text evidence="3 9">Cofactor biosynthesis; tetrahydrofolate biosynthesis; 7,8-dihydrofolate from 2-amino-4-hydroxy-6-hydroxymethyl-7,8-dihydropteridine diphosphate and 4-aminobenzoate: step 1/2.</text>
</comment>
<evidence type="ECO:0000256" key="8">
    <source>
        <dbReference type="ARBA" id="ARBA00022909"/>
    </source>
</evidence>
<dbReference type="RefSeq" id="WP_077924639.1">
    <property type="nucleotide sequence ID" value="NZ_BAABKE010000002.1"/>
</dbReference>
<dbReference type="SUPFAM" id="SSF51717">
    <property type="entry name" value="Dihydropteroate synthetase-like"/>
    <property type="match status" value="1"/>
</dbReference>
<accession>A0ABP9MIC1</accession>
<comment type="caution">
    <text evidence="11">The sequence shown here is derived from an EMBL/GenBank/DDBJ whole genome shotgun (WGS) entry which is preliminary data.</text>
</comment>
<dbReference type="Proteomes" id="UP001500631">
    <property type="component" value="Unassembled WGS sequence"/>
</dbReference>
<evidence type="ECO:0000256" key="7">
    <source>
        <dbReference type="ARBA" id="ARBA00022842"/>
    </source>
</evidence>
<name>A0ABP9MIC1_9GAMM</name>
<dbReference type="EMBL" id="BAABKE010000002">
    <property type="protein sequence ID" value="GAA5095670.1"/>
    <property type="molecule type" value="Genomic_DNA"/>
</dbReference>
<dbReference type="InterPro" id="IPR011005">
    <property type="entry name" value="Dihydropteroate_synth-like_sf"/>
</dbReference>
<dbReference type="PANTHER" id="PTHR20941">
    <property type="entry name" value="FOLATE SYNTHESIS PROTEINS"/>
    <property type="match status" value="1"/>
</dbReference>
<keyword evidence="6 9" id="KW-0479">Metal-binding</keyword>
<keyword evidence="5 9" id="KW-0808">Transferase</keyword>
<evidence type="ECO:0000256" key="3">
    <source>
        <dbReference type="ARBA" id="ARBA00004763"/>
    </source>
</evidence>
<evidence type="ECO:0000313" key="11">
    <source>
        <dbReference type="EMBL" id="GAA5095670.1"/>
    </source>
</evidence>
<reference evidence="12" key="1">
    <citation type="journal article" date="2019" name="Int. J. Syst. Evol. Microbiol.">
        <title>The Global Catalogue of Microorganisms (GCM) 10K type strain sequencing project: providing services to taxonomists for standard genome sequencing and annotation.</title>
        <authorList>
            <consortium name="The Broad Institute Genomics Platform"/>
            <consortium name="The Broad Institute Genome Sequencing Center for Infectious Disease"/>
            <person name="Wu L."/>
            <person name="Ma J."/>
        </authorList>
    </citation>
    <scope>NUCLEOTIDE SEQUENCE [LARGE SCALE GENOMIC DNA]</scope>
    <source>
        <strain evidence="12">JCM 18424</strain>
    </source>
</reference>
<comment type="similarity">
    <text evidence="9">Belongs to the DHPS family.</text>
</comment>
<evidence type="ECO:0000256" key="2">
    <source>
        <dbReference type="ARBA" id="ARBA00001946"/>
    </source>
</evidence>
<evidence type="ECO:0000256" key="6">
    <source>
        <dbReference type="ARBA" id="ARBA00022723"/>
    </source>
</evidence>
<dbReference type="PROSITE" id="PS50972">
    <property type="entry name" value="PTERIN_BINDING"/>
    <property type="match status" value="1"/>
</dbReference>
<dbReference type="Pfam" id="PF00809">
    <property type="entry name" value="Pterin_bind"/>
    <property type="match status" value="1"/>
</dbReference>
<dbReference type="NCBIfam" id="TIGR01496">
    <property type="entry name" value="DHPS"/>
    <property type="match status" value="1"/>
</dbReference>
<evidence type="ECO:0000256" key="1">
    <source>
        <dbReference type="ARBA" id="ARBA00000012"/>
    </source>
</evidence>
<comment type="catalytic activity">
    <reaction evidence="1">
        <text>(7,8-dihydropterin-6-yl)methyl diphosphate + 4-aminobenzoate = 7,8-dihydropteroate + diphosphate</text>
        <dbReference type="Rhea" id="RHEA:19949"/>
        <dbReference type="ChEBI" id="CHEBI:17836"/>
        <dbReference type="ChEBI" id="CHEBI:17839"/>
        <dbReference type="ChEBI" id="CHEBI:33019"/>
        <dbReference type="ChEBI" id="CHEBI:72950"/>
        <dbReference type="EC" id="2.5.1.15"/>
    </reaction>
</comment>
<evidence type="ECO:0000256" key="4">
    <source>
        <dbReference type="ARBA" id="ARBA00012458"/>
    </source>
</evidence>
<dbReference type="EC" id="2.5.1.15" evidence="4 9"/>
<comment type="function">
    <text evidence="9">Catalyzes the condensation of para-aminobenzoate (pABA) with 6-hydroxymethyl-7,8-dihydropterin diphosphate (DHPt-PP) to form 7,8-dihydropteroate (H2Pte), the immediate precursor of folate derivatives.</text>
</comment>
<evidence type="ECO:0000256" key="5">
    <source>
        <dbReference type="ARBA" id="ARBA00022679"/>
    </source>
</evidence>
<sequence length="275" mass="30679">MNKLTLQQLLIKDAPIIMGILNATPNSFSDGGDFFDPTIAIKHAHQMVQEGATIIDIGAESSNPKASPITAEEEIARLIPVVKPLIHDLPALISIDTYHPETMKVMVELGVDIINDINGFRNPKSIDAVKNSNVSLVVMHLDNPIENMHTETKHDDITHSIGQFFLDQVEHLSDHNIHPDRILLDPGFGFGKTTEEQIELLQQLERLTALPYPIFIGLSRKRLIGHLTHVDVAKERTIGNVASALWCLQKGAKIFRVHDVKATHEAFQLWQQLSI</sequence>
<evidence type="ECO:0000259" key="10">
    <source>
        <dbReference type="PROSITE" id="PS50972"/>
    </source>
</evidence>
<dbReference type="Gene3D" id="3.20.20.20">
    <property type="entry name" value="Dihydropteroate synthase-like"/>
    <property type="match status" value="1"/>
</dbReference>
<organism evidence="11 12">
    <name type="scientific">Wohlfahrtiimonas larvae</name>
    <dbReference type="NCBI Taxonomy" id="1157986"/>
    <lineage>
        <taxon>Bacteria</taxon>
        <taxon>Pseudomonadati</taxon>
        <taxon>Pseudomonadota</taxon>
        <taxon>Gammaproteobacteria</taxon>
        <taxon>Cardiobacteriales</taxon>
        <taxon>Ignatzschineriaceae</taxon>
        <taxon>Wohlfahrtiimonas</taxon>
    </lineage>
</organism>
<keyword evidence="12" id="KW-1185">Reference proteome</keyword>
<feature type="domain" description="Pterin-binding" evidence="10">
    <location>
        <begin position="15"/>
        <end position="268"/>
    </location>
</feature>
<evidence type="ECO:0000256" key="9">
    <source>
        <dbReference type="RuleBase" id="RU361205"/>
    </source>
</evidence>
<proteinExistence type="inferred from homology"/>